<keyword evidence="2 7" id="KW-0489">Methyltransferase</keyword>
<comment type="similarity">
    <text evidence="7 8">Belongs to the class I-like SAM-binding methyltransferase superfamily. C5-methyltransferase family.</text>
</comment>
<comment type="caution">
    <text evidence="9">The sequence shown here is derived from an EMBL/GenBank/DDBJ whole genome shotgun (WGS) entry which is preliminary data.</text>
</comment>
<dbReference type="AlphaFoldDB" id="A0A927F5J2"/>
<dbReference type="InterPro" id="IPR001525">
    <property type="entry name" value="C5_MeTfrase"/>
</dbReference>
<protein>
    <recommendedName>
        <fullName evidence="1">DNA (cytosine-5-)-methyltransferase</fullName>
        <ecNumber evidence="1">2.1.1.37</ecNumber>
    </recommendedName>
</protein>
<dbReference type="PANTHER" id="PTHR46098">
    <property type="entry name" value="TRNA (CYTOSINE(38)-C(5))-METHYLTRANSFERASE"/>
    <property type="match status" value="1"/>
</dbReference>
<feature type="active site" evidence="7">
    <location>
        <position position="84"/>
    </location>
</feature>
<comment type="catalytic activity">
    <reaction evidence="6">
        <text>a 2'-deoxycytidine in DNA + S-adenosyl-L-methionine = a 5-methyl-2'-deoxycytidine in DNA + S-adenosyl-L-homocysteine + H(+)</text>
        <dbReference type="Rhea" id="RHEA:13681"/>
        <dbReference type="Rhea" id="RHEA-COMP:11369"/>
        <dbReference type="Rhea" id="RHEA-COMP:11370"/>
        <dbReference type="ChEBI" id="CHEBI:15378"/>
        <dbReference type="ChEBI" id="CHEBI:57856"/>
        <dbReference type="ChEBI" id="CHEBI:59789"/>
        <dbReference type="ChEBI" id="CHEBI:85452"/>
        <dbReference type="ChEBI" id="CHEBI:85454"/>
        <dbReference type="EC" id="2.1.1.37"/>
    </reaction>
</comment>
<dbReference type="InterPro" id="IPR029063">
    <property type="entry name" value="SAM-dependent_MTases_sf"/>
</dbReference>
<evidence type="ECO:0000256" key="4">
    <source>
        <dbReference type="ARBA" id="ARBA00022691"/>
    </source>
</evidence>
<keyword evidence="5" id="KW-0680">Restriction system</keyword>
<evidence type="ECO:0000313" key="10">
    <source>
        <dbReference type="Proteomes" id="UP000622317"/>
    </source>
</evidence>
<dbReference type="GO" id="GO:0032259">
    <property type="term" value="P:methylation"/>
    <property type="evidence" value="ECO:0007669"/>
    <property type="project" value="UniProtKB-KW"/>
</dbReference>
<sequence>MHADNPTFRFLDFCAGIGAGHAAAVKLGGGCVGYSEIDAKAKRTYRMLHDLETLWEPLIDLGDLTKMDPHKVPDFDVMLGGFPCQTFSIVGRREGFKDPRGQIIFALSDILAAKKPNYFLLENVKGLISHNKGETLKQILIELRSAGYKVTWKLVSSEEYGIPQMRERVYFVGIREDLVSDDFEFTFPERKKKQKQLRHILTSKDPKFAVTPEGYAYLEKYLNNKYNKPSGTTVDDLKALPDFTIIDTRQSDLRLFKKVAPTLRSGRHGLLYARDGELRKISGLEGLGLQGFDKTYQKRVYGVKETDLLHQVGNAFTVDVVHTLLESLFEQVKPPTPAS</sequence>
<evidence type="ECO:0000256" key="8">
    <source>
        <dbReference type="RuleBase" id="RU000416"/>
    </source>
</evidence>
<dbReference type="GO" id="GO:0003886">
    <property type="term" value="F:DNA (cytosine-5-)-methyltransferase activity"/>
    <property type="evidence" value="ECO:0007669"/>
    <property type="project" value="UniProtKB-EC"/>
</dbReference>
<gene>
    <name evidence="9" type="primary">dcm</name>
    <name evidence="9" type="ORF">IEN85_05040</name>
</gene>
<evidence type="ECO:0000256" key="3">
    <source>
        <dbReference type="ARBA" id="ARBA00022679"/>
    </source>
</evidence>
<organism evidence="9 10">
    <name type="scientific">Pelagicoccus enzymogenes</name>
    <dbReference type="NCBI Taxonomy" id="2773457"/>
    <lineage>
        <taxon>Bacteria</taxon>
        <taxon>Pseudomonadati</taxon>
        <taxon>Verrucomicrobiota</taxon>
        <taxon>Opitutia</taxon>
        <taxon>Puniceicoccales</taxon>
        <taxon>Pelagicoccaceae</taxon>
        <taxon>Pelagicoccus</taxon>
    </lineage>
</organism>
<evidence type="ECO:0000256" key="6">
    <source>
        <dbReference type="ARBA" id="ARBA00047422"/>
    </source>
</evidence>
<evidence type="ECO:0000313" key="9">
    <source>
        <dbReference type="EMBL" id="MBD5778847.1"/>
    </source>
</evidence>
<dbReference type="RefSeq" id="WP_191615975.1">
    <property type="nucleotide sequence ID" value="NZ_JACYFG010000006.1"/>
</dbReference>
<keyword evidence="3 7" id="KW-0808">Transferase</keyword>
<evidence type="ECO:0000256" key="7">
    <source>
        <dbReference type="PROSITE-ProRule" id="PRU01016"/>
    </source>
</evidence>
<dbReference type="Gene3D" id="3.90.120.10">
    <property type="entry name" value="DNA Methylase, subunit A, domain 2"/>
    <property type="match status" value="1"/>
</dbReference>
<dbReference type="NCBIfam" id="TIGR00675">
    <property type="entry name" value="dcm"/>
    <property type="match status" value="1"/>
</dbReference>
<reference evidence="9" key="1">
    <citation type="submission" date="2020-09" db="EMBL/GenBank/DDBJ databases">
        <title>Pelagicoccus enzymogenes sp. nov. with an EPS production, isolated from marine sediment.</title>
        <authorList>
            <person name="Feng X."/>
        </authorList>
    </citation>
    <scope>NUCLEOTIDE SEQUENCE</scope>
    <source>
        <strain evidence="9">NFK12</strain>
    </source>
</reference>
<dbReference type="Pfam" id="PF00145">
    <property type="entry name" value="DNA_methylase"/>
    <property type="match status" value="1"/>
</dbReference>
<dbReference type="PANTHER" id="PTHR46098:SF1">
    <property type="entry name" value="TRNA (CYTOSINE(38)-C(5))-METHYLTRANSFERASE"/>
    <property type="match status" value="1"/>
</dbReference>
<accession>A0A927F5J2</accession>
<dbReference type="GO" id="GO:0009307">
    <property type="term" value="P:DNA restriction-modification system"/>
    <property type="evidence" value="ECO:0007669"/>
    <property type="project" value="UniProtKB-KW"/>
</dbReference>
<dbReference type="Proteomes" id="UP000622317">
    <property type="component" value="Unassembled WGS sequence"/>
</dbReference>
<name>A0A927F5J2_9BACT</name>
<keyword evidence="4 7" id="KW-0949">S-adenosyl-L-methionine</keyword>
<dbReference type="EMBL" id="JACYFG010000006">
    <property type="protein sequence ID" value="MBD5778847.1"/>
    <property type="molecule type" value="Genomic_DNA"/>
</dbReference>
<dbReference type="InterPro" id="IPR050750">
    <property type="entry name" value="C5-MTase"/>
</dbReference>
<dbReference type="PRINTS" id="PR00105">
    <property type="entry name" value="C5METTRFRASE"/>
</dbReference>
<proteinExistence type="inferred from homology"/>
<dbReference type="SUPFAM" id="SSF53335">
    <property type="entry name" value="S-adenosyl-L-methionine-dependent methyltransferases"/>
    <property type="match status" value="1"/>
</dbReference>
<keyword evidence="10" id="KW-1185">Reference proteome</keyword>
<dbReference type="EC" id="2.1.1.37" evidence="1"/>
<evidence type="ECO:0000256" key="5">
    <source>
        <dbReference type="ARBA" id="ARBA00022747"/>
    </source>
</evidence>
<evidence type="ECO:0000256" key="2">
    <source>
        <dbReference type="ARBA" id="ARBA00022603"/>
    </source>
</evidence>
<dbReference type="Gene3D" id="3.40.50.150">
    <property type="entry name" value="Vaccinia Virus protein VP39"/>
    <property type="match status" value="1"/>
</dbReference>
<dbReference type="PROSITE" id="PS51679">
    <property type="entry name" value="SAM_MT_C5"/>
    <property type="match status" value="1"/>
</dbReference>
<evidence type="ECO:0000256" key="1">
    <source>
        <dbReference type="ARBA" id="ARBA00011975"/>
    </source>
</evidence>